<sequence length="292" mass="31501">MTAIDSRVAASAHVERRRRLGPVDVLQRCIGYALIVVLALFCLVPFAWVVFSAVDADAGATVQWPALSFENFVRFFTASGTPLLLVNSLIIAISSTALNLVLGIAGGYALSRFAFRGRRFFMFSILLIRVIPAPATIVALYLIMVNLGLANTLHGLIIVQAVSGLPVTLWLMKGTVDAVPMELEEAAWTDGNTRLQGARRIVLPLMGPGLGAAAMLMFMGSWGDFLTPLVLLQNQELYPLAIGLFRAFSERNIVDWGLLAASAVVYVLPPAVLYMLVRKNLLKSSLGGALKG</sequence>
<accession>A0ABU3RR47</accession>
<dbReference type="RefSeq" id="WP_144828788.1">
    <property type="nucleotide sequence ID" value="NZ_JAWDIU010000001.1"/>
</dbReference>
<dbReference type="PANTHER" id="PTHR32243:SF18">
    <property type="entry name" value="INNER MEMBRANE ABC TRANSPORTER PERMEASE PROTEIN YCJP"/>
    <property type="match status" value="1"/>
</dbReference>
<feature type="transmembrane region" description="Helical" evidence="7">
    <location>
        <begin position="120"/>
        <end position="143"/>
    </location>
</feature>
<evidence type="ECO:0000256" key="7">
    <source>
        <dbReference type="RuleBase" id="RU363032"/>
    </source>
</evidence>
<dbReference type="InterPro" id="IPR050901">
    <property type="entry name" value="BP-dep_ABC_trans_perm"/>
</dbReference>
<evidence type="ECO:0000256" key="6">
    <source>
        <dbReference type="ARBA" id="ARBA00023136"/>
    </source>
</evidence>
<keyword evidence="4 7" id="KW-0812">Transmembrane</keyword>
<gene>
    <name evidence="9" type="ORF">RWH43_01280</name>
</gene>
<feature type="transmembrane region" description="Helical" evidence="7">
    <location>
        <begin position="149"/>
        <end position="171"/>
    </location>
</feature>
<comment type="subcellular location">
    <subcellularLocation>
        <location evidence="1 7">Cell membrane</location>
        <topology evidence="1 7">Multi-pass membrane protein</topology>
    </subcellularLocation>
</comment>
<feature type="transmembrane region" description="Helical" evidence="7">
    <location>
        <begin position="84"/>
        <end position="108"/>
    </location>
</feature>
<feature type="domain" description="ABC transmembrane type-1" evidence="8">
    <location>
        <begin position="85"/>
        <end position="277"/>
    </location>
</feature>
<evidence type="ECO:0000256" key="1">
    <source>
        <dbReference type="ARBA" id="ARBA00004651"/>
    </source>
</evidence>
<dbReference type="InterPro" id="IPR035906">
    <property type="entry name" value="MetI-like_sf"/>
</dbReference>
<keyword evidence="3" id="KW-1003">Cell membrane</keyword>
<reference evidence="9 10" key="1">
    <citation type="submission" date="2023-09" db="EMBL/GenBank/DDBJ databases">
        <title>Microbacterium fusihabitans sp. nov., Microbacterium phycihabitans sp. nov., and Microbacterium cervinum sp. nov., isolated from dried seaweeds of beach.</title>
        <authorList>
            <person name="Lee S.D."/>
        </authorList>
    </citation>
    <scope>NUCLEOTIDE SEQUENCE [LARGE SCALE GENOMIC DNA]</scope>
    <source>
        <strain evidence="9 10">KSW2-21</strain>
    </source>
</reference>
<dbReference type="Gene3D" id="1.10.3720.10">
    <property type="entry name" value="MetI-like"/>
    <property type="match status" value="1"/>
</dbReference>
<keyword evidence="10" id="KW-1185">Reference proteome</keyword>
<evidence type="ECO:0000259" key="8">
    <source>
        <dbReference type="PROSITE" id="PS50928"/>
    </source>
</evidence>
<keyword evidence="6 7" id="KW-0472">Membrane</keyword>
<evidence type="ECO:0000313" key="9">
    <source>
        <dbReference type="EMBL" id="MDU0325376.1"/>
    </source>
</evidence>
<proteinExistence type="inferred from homology"/>
<dbReference type="Pfam" id="PF00528">
    <property type="entry name" value="BPD_transp_1"/>
    <property type="match status" value="1"/>
</dbReference>
<comment type="similarity">
    <text evidence="7">Belongs to the binding-protein-dependent transport system permease family.</text>
</comment>
<dbReference type="InterPro" id="IPR000515">
    <property type="entry name" value="MetI-like"/>
</dbReference>
<evidence type="ECO:0000256" key="4">
    <source>
        <dbReference type="ARBA" id="ARBA00022692"/>
    </source>
</evidence>
<dbReference type="SUPFAM" id="SSF161098">
    <property type="entry name" value="MetI-like"/>
    <property type="match status" value="1"/>
</dbReference>
<feature type="transmembrane region" description="Helical" evidence="7">
    <location>
        <begin position="256"/>
        <end position="277"/>
    </location>
</feature>
<dbReference type="Proteomes" id="UP001256673">
    <property type="component" value="Unassembled WGS sequence"/>
</dbReference>
<feature type="transmembrane region" description="Helical" evidence="7">
    <location>
        <begin position="201"/>
        <end position="222"/>
    </location>
</feature>
<dbReference type="EMBL" id="JAWDIU010000001">
    <property type="protein sequence ID" value="MDU0325376.1"/>
    <property type="molecule type" value="Genomic_DNA"/>
</dbReference>
<dbReference type="CDD" id="cd06261">
    <property type="entry name" value="TM_PBP2"/>
    <property type="match status" value="1"/>
</dbReference>
<dbReference type="PANTHER" id="PTHR32243">
    <property type="entry name" value="MALTOSE TRANSPORT SYSTEM PERMEASE-RELATED"/>
    <property type="match status" value="1"/>
</dbReference>
<evidence type="ECO:0000256" key="3">
    <source>
        <dbReference type="ARBA" id="ARBA00022475"/>
    </source>
</evidence>
<dbReference type="PROSITE" id="PS50928">
    <property type="entry name" value="ABC_TM1"/>
    <property type="match status" value="1"/>
</dbReference>
<evidence type="ECO:0000313" key="10">
    <source>
        <dbReference type="Proteomes" id="UP001256673"/>
    </source>
</evidence>
<name>A0ABU3RR47_9MICO</name>
<protein>
    <submittedName>
        <fullName evidence="9">Carbohydrate ABC transporter permease</fullName>
    </submittedName>
</protein>
<evidence type="ECO:0000256" key="2">
    <source>
        <dbReference type="ARBA" id="ARBA00022448"/>
    </source>
</evidence>
<keyword evidence="5 7" id="KW-1133">Transmembrane helix</keyword>
<keyword evidence="2 7" id="KW-0813">Transport</keyword>
<comment type="caution">
    <text evidence="9">The sequence shown here is derived from an EMBL/GenBank/DDBJ whole genome shotgun (WGS) entry which is preliminary data.</text>
</comment>
<organism evidence="9 10">
    <name type="scientific">Microbacterium algihabitans</name>
    <dbReference type="NCBI Taxonomy" id="3075992"/>
    <lineage>
        <taxon>Bacteria</taxon>
        <taxon>Bacillati</taxon>
        <taxon>Actinomycetota</taxon>
        <taxon>Actinomycetes</taxon>
        <taxon>Micrococcales</taxon>
        <taxon>Microbacteriaceae</taxon>
        <taxon>Microbacterium</taxon>
    </lineage>
</organism>
<feature type="transmembrane region" description="Helical" evidence="7">
    <location>
        <begin position="25"/>
        <end position="51"/>
    </location>
</feature>
<evidence type="ECO:0000256" key="5">
    <source>
        <dbReference type="ARBA" id="ARBA00022989"/>
    </source>
</evidence>